<dbReference type="GO" id="GO:0031123">
    <property type="term" value="P:RNA 3'-end processing"/>
    <property type="evidence" value="ECO:0007669"/>
    <property type="project" value="TreeGrafter"/>
</dbReference>
<accession>A0A0L0HES3</accession>
<dbReference type="OrthoDB" id="2274644at2759"/>
<comment type="similarity">
    <text evidence="4">Belongs to the DNA polymerase type-B-like family.</text>
</comment>
<dbReference type="SMART" id="SM00343">
    <property type="entry name" value="ZnF_C2HC"/>
    <property type="match status" value="1"/>
</dbReference>
<dbReference type="SUPFAM" id="SSF81301">
    <property type="entry name" value="Nucleotidyltransferase"/>
    <property type="match status" value="1"/>
</dbReference>
<keyword evidence="8" id="KW-0479">Metal-binding</keyword>
<dbReference type="Gene3D" id="3.30.460.10">
    <property type="entry name" value="Beta Polymerase, domain 2"/>
    <property type="match status" value="1"/>
</dbReference>
<feature type="domain" description="CCHC-type" evidence="12">
    <location>
        <begin position="989"/>
        <end position="1004"/>
    </location>
</feature>
<dbReference type="Pfam" id="PF22600">
    <property type="entry name" value="MTPAP-like_central"/>
    <property type="match status" value="1"/>
</dbReference>
<dbReference type="CDD" id="cd05402">
    <property type="entry name" value="NT_PAP_TUTase"/>
    <property type="match status" value="1"/>
</dbReference>
<sequence>MLIAVGSNLMEPQKPDAKEPDQDTANSLRHAIASDVGRQDHHRGKGRRGRLYDHLRGLLDGLLLQLSAAALFVNPDRTLPIEQLSSEVTTAYERSEKRPDGLDMLIENKSIPAQESNGSGTSKDRADDQFLADDDPHGTAPKYSRDEVITALMSMSVMRRSFRKFLKEARPVVFLEGEYWGISLSTQSPYTASLKVVKPGNKALDSIVGKNSSRKQRERAKREGAITSVTSEQIEIARIARDIESDKAKALSEGRYVDLNDPVAEPTSELSPGDLHALGTTLQALYQSLLPPANAVHIRNRFLGRLQNIVDWNYGEFVNLRAQLFGSSVNNLGFASSDVDVTLELPASHDFDPKQLKEWTSMYRLARVLRRNGMQQVVPVQGARVPICKFYDPKSELHCDINFGNVLGVHNSRLLKTYTEIDPRVKPLIMLVKLWAKNRDVNDSADGATISSYAYSLMILNYLQLRGIIPSLQLLFDGPQNIMMVPRQQSMPRRKPEKGRPWRAKLQTNKVTITEEQSVNELQSHMETLSIETPAVDCVEDSGLQDEQLNELQDEQLVETECVEDQLEDGGTGMEEDEQIIGTMNQNMLMANVAFLDDVTHPSLKPYVSRFASLTSADIWCGKDGVASLFYGFLRFYGWEFRYRPDRIVSVRLGKVLDTVTPDLEHWMKKPGLKLIVEDPFQLDRNCTGVVMDPGKVVTEMQRAVKCLHQIEDSQQNVRTVIAEVFEQVPHLKEKKRNLAPNRVFGQFSDSERPVNVELMVQDLRSVLGDLRDRSPIFTESRPPVKPPVREQARPLHLSGNINDEDLGVPLSRKAWQQGKRVPKARPEGAGSGTKPFKTANRADSVRMKGSQEQMTKISSSPRPVLSPPTTSTPKAKPRTPVGNQPQSERPREKGNTRSTPIQANNEHLGGKRNKKGTQRHNDPMTVSQGHVNIVIEVKKSIEPPSSSHHPQAEQEIDSNQNLQLVPVRKAVNSGQALTTKRSSSGLKRCYLCGDVGHLKKNCPGKKKS</sequence>
<feature type="compositionally biased region" description="Polar residues" evidence="11">
    <location>
        <begin position="897"/>
        <end position="906"/>
    </location>
</feature>
<dbReference type="RefSeq" id="XP_016608005.1">
    <property type="nucleotide sequence ID" value="XM_016753558.1"/>
</dbReference>
<feature type="region of interest" description="Disordered" evidence="11">
    <location>
        <begin position="111"/>
        <end position="143"/>
    </location>
</feature>
<dbReference type="SUPFAM" id="SSF57756">
    <property type="entry name" value="Retrovirus zinc finger-like domains"/>
    <property type="match status" value="1"/>
</dbReference>
<dbReference type="VEuPathDB" id="FungiDB:SPPG_05340"/>
<dbReference type="InterPro" id="IPR043519">
    <property type="entry name" value="NT_sf"/>
</dbReference>
<keyword evidence="7" id="KW-0808">Transferase</keyword>
<dbReference type="GO" id="GO:0005737">
    <property type="term" value="C:cytoplasm"/>
    <property type="evidence" value="ECO:0007669"/>
    <property type="project" value="UniProtKB-SubCell"/>
</dbReference>
<evidence type="ECO:0000256" key="6">
    <source>
        <dbReference type="ARBA" id="ARBA00022490"/>
    </source>
</evidence>
<feature type="region of interest" description="Disordered" evidence="11">
    <location>
        <begin position="942"/>
        <end position="963"/>
    </location>
</feature>
<keyword evidence="14" id="KW-1185">Reference proteome</keyword>
<gene>
    <name evidence="13" type="ORF">SPPG_05340</name>
</gene>
<comment type="cofactor">
    <cofactor evidence="1">
        <name>Mn(2+)</name>
        <dbReference type="ChEBI" id="CHEBI:29035"/>
    </cofactor>
</comment>
<evidence type="ECO:0000256" key="8">
    <source>
        <dbReference type="ARBA" id="ARBA00022723"/>
    </source>
</evidence>
<evidence type="ECO:0000259" key="12">
    <source>
        <dbReference type="PROSITE" id="PS50158"/>
    </source>
</evidence>
<keyword evidence="10" id="KW-0863">Zinc-finger</keyword>
<reference evidence="13 14" key="1">
    <citation type="submission" date="2009-08" db="EMBL/GenBank/DDBJ databases">
        <title>The Genome Sequence of Spizellomyces punctatus strain DAOM BR117.</title>
        <authorList>
            <consortium name="The Broad Institute Genome Sequencing Platform"/>
            <person name="Russ C."/>
            <person name="Cuomo C."/>
            <person name="Shea T."/>
            <person name="Young S.K."/>
            <person name="Zeng Q."/>
            <person name="Koehrsen M."/>
            <person name="Haas B."/>
            <person name="Borodovsky M."/>
            <person name="Guigo R."/>
            <person name="Alvarado L."/>
            <person name="Berlin A."/>
            <person name="Bochicchio J."/>
            <person name="Borenstein D."/>
            <person name="Chapman S."/>
            <person name="Chen Z."/>
            <person name="Engels R."/>
            <person name="Freedman E."/>
            <person name="Gellesch M."/>
            <person name="Goldberg J."/>
            <person name="Griggs A."/>
            <person name="Gujja S."/>
            <person name="Heiman D."/>
            <person name="Hepburn T."/>
            <person name="Howarth C."/>
            <person name="Jen D."/>
            <person name="Larson L."/>
            <person name="Lewis B."/>
            <person name="Mehta T."/>
            <person name="Park D."/>
            <person name="Pearson M."/>
            <person name="Roberts A."/>
            <person name="Saif S."/>
            <person name="Shenoy N."/>
            <person name="Sisk P."/>
            <person name="Stolte C."/>
            <person name="Sykes S."/>
            <person name="Thomson T."/>
            <person name="Walk T."/>
            <person name="White J."/>
            <person name="Yandava C."/>
            <person name="Burger G."/>
            <person name="Gray M.W."/>
            <person name="Holland P.W.H."/>
            <person name="King N."/>
            <person name="Lang F.B.F."/>
            <person name="Roger A.J."/>
            <person name="Ruiz-Trillo I."/>
            <person name="Lander E."/>
            <person name="Nusbaum C."/>
        </authorList>
    </citation>
    <scope>NUCLEOTIDE SEQUENCE [LARGE SCALE GENOMIC DNA]</scope>
    <source>
        <strain evidence="13 14">DAOM BR117</strain>
    </source>
</reference>
<dbReference type="Gene3D" id="1.10.1410.10">
    <property type="match status" value="2"/>
</dbReference>
<dbReference type="PANTHER" id="PTHR12271:SF40">
    <property type="entry name" value="POLY(A) RNA POLYMERASE GLD2"/>
    <property type="match status" value="1"/>
</dbReference>
<keyword evidence="10" id="KW-0862">Zinc</keyword>
<dbReference type="InterPro" id="IPR001878">
    <property type="entry name" value="Znf_CCHC"/>
</dbReference>
<evidence type="ECO:0000256" key="3">
    <source>
        <dbReference type="ARBA" id="ARBA00004496"/>
    </source>
</evidence>
<dbReference type="STRING" id="645134.A0A0L0HES3"/>
<dbReference type="Gene3D" id="4.10.60.10">
    <property type="entry name" value="Zinc finger, CCHC-type"/>
    <property type="match status" value="1"/>
</dbReference>
<evidence type="ECO:0000256" key="2">
    <source>
        <dbReference type="ARBA" id="ARBA00001946"/>
    </source>
</evidence>
<dbReference type="eggNOG" id="KOG2277">
    <property type="taxonomic scope" value="Eukaryota"/>
</dbReference>
<dbReference type="PANTHER" id="PTHR12271">
    <property type="entry name" value="POLY A POLYMERASE CID PAP -RELATED"/>
    <property type="match status" value="1"/>
</dbReference>
<dbReference type="Pfam" id="PF00098">
    <property type="entry name" value="zf-CCHC"/>
    <property type="match status" value="1"/>
</dbReference>
<dbReference type="GO" id="GO:0010605">
    <property type="term" value="P:negative regulation of macromolecule metabolic process"/>
    <property type="evidence" value="ECO:0007669"/>
    <property type="project" value="UniProtKB-ARBA"/>
</dbReference>
<organism evidence="13 14">
    <name type="scientific">Spizellomyces punctatus (strain DAOM BR117)</name>
    <dbReference type="NCBI Taxonomy" id="645134"/>
    <lineage>
        <taxon>Eukaryota</taxon>
        <taxon>Fungi</taxon>
        <taxon>Fungi incertae sedis</taxon>
        <taxon>Chytridiomycota</taxon>
        <taxon>Chytridiomycota incertae sedis</taxon>
        <taxon>Chytridiomycetes</taxon>
        <taxon>Spizellomycetales</taxon>
        <taxon>Spizellomycetaceae</taxon>
        <taxon>Spizellomyces</taxon>
    </lineage>
</organism>
<dbReference type="GO" id="GO:1990817">
    <property type="term" value="F:poly(A) RNA polymerase activity"/>
    <property type="evidence" value="ECO:0007669"/>
    <property type="project" value="UniProtKB-EC"/>
</dbReference>
<protein>
    <recommendedName>
        <fullName evidence="5">polynucleotide adenylyltransferase</fullName>
        <ecNumber evidence="5">2.7.7.19</ecNumber>
    </recommendedName>
</protein>
<evidence type="ECO:0000256" key="7">
    <source>
        <dbReference type="ARBA" id="ARBA00022679"/>
    </source>
</evidence>
<dbReference type="InterPro" id="IPR036875">
    <property type="entry name" value="Znf_CCHC_sf"/>
</dbReference>
<name>A0A0L0HES3_SPIPD</name>
<dbReference type="GO" id="GO:0003676">
    <property type="term" value="F:nucleic acid binding"/>
    <property type="evidence" value="ECO:0007669"/>
    <property type="project" value="InterPro"/>
</dbReference>
<dbReference type="EC" id="2.7.7.19" evidence="5"/>
<comment type="subcellular location">
    <subcellularLocation>
        <location evidence="3">Cytoplasm</location>
    </subcellularLocation>
</comment>
<dbReference type="GO" id="GO:0008270">
    <property type="term" value="F:zinc ion binding"/>
    <property type="evidence" value="ECO:0007669"/>
    <property type="project" value="UniProtKB-KW"/>
</dbReference>
<evidence type="ECO:0000313" key="13">
    <source>
        <dbReference type="EMBL" id="KNC99965.1"/>
    </source>
</evidence>
<dbReference type="Pfam" id="PF03828">
    <property type="entry name" value="PAP_assoc"/>
    <property type="match status" value="1"/>
</dbReference>
<dbReference type="AlphaFoldDB" id="A0A0L0HES3"/>
<dbReference type="Proteomes" id="UP000053201">
    <property type="component" value="Unassembled WGS sequence"/>
</dbReference>
<evidence type="ECO:0000256" key="11">
    <source>
        <dbReference type="SAM" id="MobiDB-lite"/>
    </source>
</evidence>
<dbReference type="SUPFAM" id="SSF81631">
    <property type="entry name" value="PAP/OAS1 substrate-binding domain"/>
    <property type="match status" value="1"/>
</dbReference>
<feature type="compositionally biased region" description="Polar residues" evidence="11">
    <location>
        <begin position="111"/>
        <end position="121"/>
    </location>
</feature>
<evidence type="ECO:0000256" key="1">
    <source>
        <dbReference type="ARBA" id="ARBA00001936"/>
    </source>
</evidence>
<comment type="cofactor">
    <cofactor evidence="2">
        <name>Mg(2+)</name>
        <dbReference type="ChEBI" id="CHEBI:18420"/>
    </cofactor>
</comment>
<feature type="compositionally biased region" description="Polar residues" evidence="11">
    <location>
        <begin position="851"/>
        <end position="862"/>
    </location>
</feature>
<evidence type="ECO:0000313" key="14">
    <source>
        <dbReference type="Proteomes" id="UP000053201"/>
    </source>
</evidence>
<proteinExistence type="inferred from homology"/>
<evidence type="ECO:0000256" key="10">
    <source>
        <dbReference type="PROSITE-ProRule" id="PRU00047"/>
    </source>
</evidence>
<evidence type="ECO:0000256" key="5">
    <source>
        <dbReference type="ARBA" id="ARBA00012388"/>
    </source>
</evidence>
<evidence type="ECO:0000256" key="9">
    <source>
        <dbReference type="ARBA" id="ARBA00022842"/>
    </source>
</evidence>
<feature type="region of interest" description="Disordered" evidence="11">
    <location>
        <begin position="1"/>
        <end position="26"/>
    </location>
</feature>
<evidence type="ECO:0000256" key="4">
    <source>
        <dbReference type="ARBA" id="ARBA00008593"/>
    </source>
</evidence>
<dbReference type="GeneID" id="27688721"/>
<feature type="region of interest" description="Disordered" evidence="11">
    <location>
        <begin position="775"/>
        <end position="925"/>
    </location>
</feature>
<dbReference type="EMBL" id="KQ257457">
    <property type="protein sequence ID" value="KNC99965.1"/>
    <property type="molecule type" value="Genomic_DNA"/>
</dbReference>
<dbReference type="InParanoid" id="A0A0L0HES3"/>
<dbReference type="InterPro" id="IPR054708">
    <property type="entry name" value="MTPAP-like_central"/>
</dbReference>
<feature type="compositionally biased region" description="Low complexity" evidence="11">
    <location>
        <begin position="868"/>
        <end position="881"/>
    </location>
</feature>
<keyword evidence="6" id="KW-0963">Cytoplasm</keyword>
<dbReference type="InterPro" id="IPR002058">
    <property type="entry name" value="PAP_assoc"/>
</dbReference>
<keyword evidence="9" id="KW-0460">Magnesium</keyword>
<dbReference type="PROSITE" id="PS50158">
    <property type="entry name" value="ZF_CCHC"/>
    <property type="match status" value="1"/>
</dbReference>